<dbReference type="Proteomes" id="UP000271162">
    <property type="component" value="Unassembled WGS sequence"/>
</dbReference>
<dbReference type="Pfam" id="PF24937">
    <property type="entry name" value="DUF7754"/>
    <property type="match status" value="1"/>
</dbReference>
<dbReference type="InterPro" id="IPR056656">
    <property type="entry name" value="DUF7754"/>
</dbReference>
<keyword evidence="3" id="KW-1185">Reference proteome</keyword>
<organism evidence="4">
    <name type="scientific">Nippostrongylus brasiliensis</name>
    <name type="common">Rat hookworm</name>
    <dbReference type="NCBI Taxonomy" id="27835"/>
    <lineage>
        <taxon>Eukaryota</taxon>
        <taxon>Metazoa</taxon>
        <taxon>Ecdysozoa</taxon>
        <taxon>Nematoda</taxon>
        <taxon>Chromadorea</taxon>
        <taxon>Rhabditida</taxon>
        <taxon>Rhabditina</taxon>
        <taxon>Rhabditomorpha</taxon>
        <taxon>Strongyloidea</taxon>
        <taxon>Heligmosomidae</taxon>
        <taxon>Nippostrongylus</taxon>
    </lineage>
</organism>
<name>A0A0N4XRS2_NIPBR</name>
<gene>
    <name evidence="2" type="ORF">NBR_LOCUS5224</name>
</gene>
<evidence type="ECO:0000259" key="1">
    <source>
        <dbReference type="Pfam" id="PF24937"/>
    </source>
</evidence>
<dbReference type="WBParaSite" id="NBR_0000522401-mRNA-1">
    <property type="protein sequence ID" value="NBR_0000522401-mRNA-1"/>
    <property type="gene ID" value="NBR_0000522401"/>
</dbReference>
<feature type="domain" description="DUF7754" evidence="1">
    <location>
        <begin position="30"/>
        <end position="92"/>
    </location>
</feature>
<sequence length="130" mass="14988">MREYARGAVSYQAYPLMYELSKHLLNYNARPMSLEQKLRAALDLELGPAIEELVYRAAQDGVWTHLIKLGFEPESFFGYAVYRKLVCPAVLAGRQAEYGQQYIPKPYEEPDFFSEEVEFYCSQNGSIETI</sequence>
<reference evidence="2 3" key="2">
    <citation type="submission" date="2018-11" db="EMBL/GenBank/DDBJ databases">
        <authorList>
            <consortium name="Pathogen Informatics"/>
        </authorList>
    </citation>
    <scope>NUCLEOTIDE SEQUENCE [LARGE SCALE GENOMIC DNA]</scope>
</reference>
<accession>A0A0N4XRS2</accession>
<dbReference type="AlphaFoldDB" id="A0A0N4XRS2"/>
<reference evidence="4" key="1">
    <citation type="submission" date="2017-02" db="UniProtKB">
        <authorList>
            <consortium name="WormBaseParasite"/>
        </authorList>
    </citation>
    <scope>IDENTIFICATION</scope>
</reference>
<evidence type="ECO:0000313" key="2">
    <source>
        <dbReference type="EMBL" id="VDL68813.1"/>
    </source>
</evidence>
<evidence type="ECO:0000313" key="4">
    <source>
        <dbReference type="WBParaSite" id="NBR_0000522401-mRNA-1"/>
    </source>
</evidence>
<protein>
    <submittedName>
        <fullName evidence="4">Spo0A_C domain-containing protein</fullName>
    </submittedName>
</protein>
<dbReference type="EMBL" id="UYSL01011950">
    <property type="protein sequence ID" value="VDL68813.1"/>
    <property type="molecule type" value="Genomic_DNA"/>
</dbReference>
<dbReference type="STRING" id="27835.A0A0N4XRS2"/>
<evidence type="ECO:0000313" key="3">
    <source>
        <dbReference type="Proteomes" id="UP000271162"/>
    </source>
</evidence>
<proteinExistence type="predicted"/>